<dbReference type="Pfam" id="PF00531">
    <property type="entry name" value="Death"/>
    <property type="match status" value="1"/>
</dbReference>
<feature type="domain" description="Death" evidence="5">
    <location>
        <begin position="798"/>
        <end position="876"/>
    </location>
</feature>
<evidence type="ECO:0008006" key="9">
    <source>
        <dbReference type="Google" id="ProtNLM"/>
    </source>
</evidence>
<dbReference type="InterPro" id="IPR039788">
    <property type="entry name" value="NOL4/NOL4L"/>
</dbReference>
<gene>
    <name evidence="7" type="ORF">RUM43_014108</name>
</gene>
<proteinExistence type="predicted"/>
<feature type="repeat" description="ANK" evidence="4">
    <location>
        <begin position="102"/>
        <end position="134"/>
    </location>
</feature>
<dbReference type="Proteomes" id="UP001372834">
    <property type="component" value="Unassembled WGS sequence"/>
</dbReference>
<dbReference type="GO" id="GO:0007165">
    <property type="term" value="P:signal transduction"/>
    <property type="evidence" value="ECO:0007669"/>
    <property type="project" value="InterPro"/>
</dbReference>
<dbReference type="SUPFAM" id="SSF47986">
    <property type="entry name" value="DEATH domain"/>
    <property type="match status" value="1"/>
</dbReference>
<dbReference type="PANTHER" id="PTHR12449:SF18">
    <property type="entry name" value="DEATH DOMAIN-CONTAINING PROTEIN"/>
    <property type="match status" value="1"/>
</dbReference>
<dbReference type="Gene3D" id="1.10.533.10">
    <property type="entry name" value="Death Domain, Fas"/>
    <property type="match status" value="1"/>
</dbReference>
<dbReference type="PROSITE" id="PS50088">
    <property type="entry name" value="ANK_REPEAT"/>
    <property type="match status" value="4"/>
</dbReference>
<keyword evidence="4" id="KW-0040">ANK repeat</keyword>
<evidence type="ECO:0000259" key="5">
    <source>
        <dbReference type="PROSITE" id="PS50017"/>
    </source>
</evidence>
<dbReference type="AlphaFoldDB" id="A0AAN8RYX7"/>
<protein>
    <recommendedName>
        <fullName evidence="9">Non-specific serine/threonine protein kinase</fullName>
    </recommendedName>
</protein>
<evidence type="ECO:0000259" key="6">
    <source>
        <dbReference type="PROSITE" id="PS51424"/>
    </source>
</evidence>
<dbReference type="PROSITE" id="PS51424">
    <property type="entry name" value="ROC"/>
    <property type="match status" value="1"/>
</dbReference>
<dbReference type="InterPro" id="IPR011029">
    <property type="entry name" value="DEATH-like_dom_sf"/>
</dbReference>
<dbReference type="EMBL" id="JAWJWE010000043">
    <property type="protein sequence ID" value="KAK6617879.1"/>
    <property type="molecule type" value="Genomic_DNA"/>
</dbReference>
<dbReference type="PANTHER" id="PTHR12449">
    <property type="entry name" value="DEATH DOMAIN-CONTAINING PROTEIN"/>
    <property type="match status" value="1"/>
</dbReference>
<name>A0AAN8RYX7_POLSC</name>
<comment type="cofactor">
    <cofactor evidence="1">
        <name>Mg(2+)</name>
        <dbReference type="ChEBI" id="CHEBI:18420"/>
    </cofactor>
</comment>
<dbReference type="SMART" id="SM00248">
    <property type="entry name" value="ANK"/>
    <property type="match status" value="4"/>
</dbReference>
<dbReference type="SUPFAM" id="SSF48403">
    <property type="entry name" value="Ankyrin repeat"/>
    <property type="match status" value="1"/>
</dbReference>
<comment type="caution">
    <text evidence="7">The sequence shown here is derived from an EMBL/GenBank/DDBJ whole genome shotgun (WGS) entry which is preliminary data.</text>
</comment>
<keyword evidence="2" id="KW-0677">Repeat</keyword>
<evidence type="ECO:0000313" key="7">
    <source>
        <dbReference type="EMBL" id="KAK6617879.1"/>
    </source>
</evidence>
<feature type="repeat" description="ANK" evidence="4">
    <location>
        <begin position="36"/>
        <end position="68"/>
    </location>
</feature>
<dbReference type="InterPro" id="IPR000488">
    <property type="entry name" value="Death_dom"/>
</dbReference>
<evidence type="ECO:0000256" key="1">
    <source>
        <dbReference type="ARBA" id="ARBA00001946"/>
    </source>
</evidence>
<dbReference type="InterPro" id="IPR002110">
    <property type="entry name" value="Ankyrin_rpt"/>
</dbReference>
<dbReference type="Gene3D" id="3.40.50.300">
    <property type="entry name" value="P-loop containing nucleotide triphosphate hydrolases"/>
    <property type="match status" value="1"/>
</dbReference>
<reference evidence="7 8" key="1">
    <citation type="submission" date="2023-10" db="EMBL/GenBank/DDBJ databases">
        <title>Genomes of two closely related lineages of the louse Polyplax serrata with different host specificities.</title>
        <authorList>
            <person name="Martinu J."/>
            <person name="Tarabai H."/>
            <person name="Stefka J."/>
            <person name="Hypsa V."/>
        </authorList>
    </citation>
    <scope>NUCLEOTIDE SEQUENCE [LARGE SCALE GENOMIC DNA]</scope>
    <source>
        <strain evidence="7">HR10_N</strain>
    </source>
</reference>
<dbReference type="PROSITE" id="PS50297">
    <property type="entry name" value="ANK_REP_REGION"/>
    <property type="match status" value="3"/>
</dbReference>
<dbReference type="InterPro" id="IPR036770">
    <property type="entry name" value="Ankyrin_rpt-contain_sf"/>
</dbReference>
<sequence>MRESLLDKFLHFCRQGNEDGIRGCLDLVDVDTSDVDGNTALHITCSKDFMGCARILIANGATLDLKNVFGDTPLHLALSSGHLRIAVLLLRSGADFDALNGYSESPIHIAAREGITNIIPMLCTFGCTLNTPNNQGLYPIHLAARNGHIEIIRYLCLFGCNTEQRNFKGIKAEIMAFKNGHFESGYLLNKLNVKHYREAYISQLNTTHKLLPKYNVKFVGSSGSGKSTLIESLKAGYFSNLFSRTKILNGSPVYMDILMRSTSSNGILNYENSHGIEIHQGCFDTGEVNLWDFSGVDTYYSIYDYFLEDTLSLYFVLFNLNEPPIRQQHQCSFWLTFLQSRIKNYDIQLQILNVVKDASVSGARVVLVGTHADTSRLYRDVQGVYISESIQEMRNRLAEEFPRFIFEWKIILCDAHGITSSAIKDIKNVIAETKLILLQNVVKSTPFLESTVRWLKTWRKKHEAFPVISCREFFNGVHRYVNPLAASDHIIKLINQLTIMSEIYLIKSKSSTDDLIVLDLNWLCRDVIGSLLSANMIGKTRMTGCYTEPDFQTSFPYGPADRMLDLLCALEICTKCEYDEEVEYEFPCYNLVEKMDGLWNAEDERYNQLDSCYGGVRLKAPFKMLQIVFTRLQVQFRRATVLSGNPDSDLYQWFRGSKLCLGDIESLITLNDDEGSIDVKVRGTNLLKLNCFYFLDEILDIINQALKFITPGLLYKKYILSSKELKTHVEDPTYWSSEHIFRALLSPSGVHSTLWNPNIKEDESILQLIGFGCENVPDNVVFGNDISVKKIPRNGLEALAQLLDPKDPYGKDWCLLAVKLDLSQKIATLENDCTMSRTLALMKIWCKSKNATVGNLFNVLMEIGREDAASTVTVYAPLYKIMTFPEN</sequence>
<dbReference type="InterPro" id="IPR027417">
    <property type="entry name" value="P-loop_NTPase"/>
</dbReference>
<organism evidence="7 8">
    <name type="scientific">Polyplax serrata</name>
    <name type="common">Common mouse louse</name>
    <dbReference type="NCBI Taxonomy" id="468196"/>
    <lineage>
        <taxon>Eukaryota</taxon>
        <taxon>Metazoa</taxon>
        <taxon>Ecdysozoa</taxon>
        <taxon>Arthropoda</taxon>
        <taxon>Hexapoda</taxon>
        <taxon>Insecta</taxon>
        <taxon>Pterygota</taxon>
        <taxon>Neoptera</taxon>
        <taxon>Paraneoptera</taxon>
        <taxon>Psocodea</taxon>
        <taxon>Troctomorpha</taxon>
        <taxon>Phthiraptera</taxon>
        <taxon>Anoplura</taxon>
        <taxon>Polyplacidae</taxon>
        <taxon>Polyplax</taxon>
    </lineage>
</organism>
<dbReference type="Gene3D" id="1.25.40.20">
    <property type="entry name" value="Ankyrin repeat-containing domain"/>
    <property type="match status" value="2"/>
</dbReference>
<dbReference type="SMART" id="SM00005">
    <property type="entry name" value="DEATH"/>
    <property type="match status" value="1"/>
</dbReference>
<dbReference type="SUPFAM" id="SSF52540">
    <property type="entry name" value="P-loop containing nucleoside triphosphate hydrolases"/>
    <property type="match status" value="1"/>
</dbReference>
<feature type="repeat" description="ANK" evidence="4">
    <location>
        <begin position="69"/>
        <end position="101"/>
    </location>
</feature>
<evidence type="ECO:0000256" key="2">
    <source>
        <dbReference type="ARBA" id="ARBA00022737"/>
    </source>
</evidence>
<dbReference type="Pfam" id="PF12796">
    <property type="entry name" value="Ank_2"/>
    <property type="match status" value="2"/>
</dbReference>
<accession>A0AAN8RYX7</accession>
<dbReference type="InterPro" id="IPR020859">
    <property type="entry name" value="ROC"/>
</dbReference>
<dbReference type="GO" id="GO:0000166">
    <property type="term" value="F:nucleotide binding"/>
    <property type="evidence" value="ECO:0007669"/>
    <property type="project" value="UniProtKB-KW"/>
</dbReference>
<evidence type="ECO:0000313" key="8">
    <source>
        <dbReference type="Proteomes" id="UP001372834"/>
    </source>
</evidence>
<evidence type="ECO:0000256" key="3">
    <source>
        <dbReference type="ARBA" id="ARBA00022741"/>
    </source>
</evidence>
<evidence type="ECO:0000256" key="4">
    <source>
        <dbReference type="PROSITE-ProRule" id="PRU00023"/>
    </source>
</evidence>
<feature type="repeat" description="ANK" evidence="4">
    <location>
        <begin position="135"/>
        <end position="167"/>
    </location>
</feature>
<feature type="domain" description="Roc" evidence="6">
    <location>
        <begin position="207"/>
        <end position="437"/>
    </location>
</feature>
<keyword evidence="3" id="KW-0547">Nucleotide-binding</keyword>
<dbReference type="PROSITE" id="PS50017">
    <property type="entry name" value="DEATH_DOMAIN"/>
    <property type="match status" value="1"/>
</dbReference>